<dbReference type="AlphaFoldDB" id="A0A512HY76"/>
<dbReference type="EMBL" id="BJZQ01000018">
    <property type="protein sequence ID" value="GEO90416.1"/>
    <property type="molecule type" value="Genomic_DNA"/>
</dbReference>
<protein>
    <recommendedName>
        <fullName evidence="4">Glycoprotein</fullName>
    </recommendedName>
</protein>
<keyword evidence="3" id="KW-1185">Reference proteome</keyword>
<feature type="transmembrane region" description="Helical" evidence="1">
    <location>
        <begin position="660"/>
        <end position="678"/>
    </location>
</feature>
<dbReference type="InterPro" id="IPR046112">
    <property type="entry name" value="DUF6049"/>
</dbReference>
<organism evidence="2 3">
    <name type="scientific">Aeromicrobium flavum</name>
    <dbReference type="NCBI Taxonomy" id="416568"/>
    <lineage>
        <taxon>Bacteria</taxon>
        <taxon>Bacillati</taxon>
        <taxon>Actinomycetota</taxon>
        <taxon>Actinomycetes</taxon>
        <taxon>Propionibacteriales</taxon>
        <taxon>Nocardioidaceae</taxon>
        <taxon>Aeromicrobium</taxon>
    </lineage>
</organism>
<evidence type="ECO:0000313" key="3">
    <source>
        <dbReference type="Proteomes" id="UP000321769"/>
    </source>
</evidence>
<accession>A0A512HY76</accession>
<name>A0A512HY76_9ACTN</name>
<gene>
    <name evidence="2" type="ORF">AFL01nite_27430</name>
</gene>
<keyword evidence="1" id="KW-1133">Transmembrane helix</keyword>
<dbReference type="Pfam" id="PF19516">
    <property type="entry name" value="DUF6049"/>
    <property type="match status" value="2"/>
</dbReference>
<sequence length="703" mass="75017">MGRALSHRRRSGRRAHYDDVVTMRAWLTAFVVALSVLVGAPTPAATASDGSLSVQIDGLTPSRLSADATIRMSGIIRNTGSTPWKAVQAYLVIPRGPFESRAQIETAIEDGQSYTGERVVDAGTFAEVGDLAPGAFRRFQVTVPVSRLGLAGAGGVYPVGVQILATDDEGQRSNDAVARATTFLPWVSDPDTAIPAGVVWPFTPTWGPGGRDLEKIAVSAESGQLRRYLDAAAATPREGRTIMLDPSLLDQLRLLTDPDRLPEGVRVPEARADAVTTWLADLRRLALDSTTWVVSYARPDELALNRYPENAEELWERVDDATSQALADHALTGARASWPTIAGTTLSMLEDIRGRGEGPTLVSRQSVPDWEPRLGSVVSLDTVNGPLPLLVNGALPDIPGAETAVTLRQRILTDAALAALSRDGDSGSRADALTVVDPSWDPGADGGEVVARAVTTRGSGGLTRPTTATALVRSAPLTYTGDVPEQVDTTSLSATDLDRIATLSRTLDRLDEVVVDADRAAHHRAVAGLLSVRWRPDTAMLDRAVANELASVESVLGDIAIDSPSTITLSSSRGGFPLTISNDTKEPVRVGLDLAADNPSLELDDIAPVEIDAGERHTFTVEVDLEEQTSSTVTARLATESGATFGEPAVFNIRSSNVGLIVWVTMGAAGLLVVLTWARRFRTRRRRRGRAPVADARFEDHDE</sequence>
<evidence type="ECO:0008006" key="4">
    <source>
        <dbReference type="Google" id="ProtNLM"/>
    </source>
</evidence>
<evidence type="ECO:0000313" key="2">
    <source>
        <dbReference type="EMBL" id="GEO90416.1"/>
    </source>
</evidence>
<reference evidence="2 3" key="1">
    <citation type="submission" date="2019-07" db="EMBL/GenBank/DDBJ databases">
        <title>Whole genome shotgun sequence of Aeromicrobium flavum NBRC 107625.</title>
        <authorList>
            <person name="Hosoyama A."/>
            <person name="Uohara A."/>
            <person name="Ohji S."/>
            <person name="Ichikawa N."/>
        </authorList>
    </citation>
    <scope>NUCLEOTIDE SEQUENCE [LARGE SCALE GENOMIC DNA]</scope>
    <source>
        <strain evidence="2 3">NBRC 107625</strain>
    </source>
</reference>
<proteinExistence type="predicted"/>
<keyword evidence="1" id="KW-0812">Transmembrane</keyword>
<keyword evidence="1" id="KW-0472">Membrane</keyword>
<comment type="caution">
    <text evidence="2">The sequence shown here is derived from an EMBL/GenBank/DDBJ whole genome shotgun (WGS) entry which is preliminary data.</text>
</comment>
<evidence type="ECO:0000256" key="1">
    <source>
        <dbReference type="SAM" id="Phobius"/>
    </source>
</evidence>
<dbReference type="Proteomes" id="UP000321769">
    <property type="component" value="Unassembled WGS sequence"/>
</dbReference>